<dbReference type="Proteomes" id="UP000476837">
    <property type="component" value="Unassembled WGS sequence"/>
</dbReference>
<dbReference type="RefSeq" id="WP_149163173.1">
    <property type="nucleotide sequence ID" value="NZ_QOKV01000001.1"/>
</dbReference>
<gene>
    <name evidence="1" type="ORF">DS837_01740</name>
</gene>
<dbReference type="AlphaFoldDB" id="A0A6L3B639"/>
<sequence>MQTNLPANDDERLLQVARWARRRGNNAVAQVLTAALQGGDLADLERLMNPPAPVGKLSTDLPGGVAVFGLPRLTVKGGVIRLAVEPPPAPRPRLIYDRGTD</sequence>
<proteinExistence type="predicted"/>
<evidence type="ECO:0000313" key="2">
    <source>
        <dbReference type="Proteomes" id="UP000476837"/>
    </source>
</evidence>
<name>A0A6L3B639_AZOBR</name>
<dbReference type="EMBL" id="QOKV01000001">
    <property type="protein sequence ID" value="KAA0688477.1"/>
    <property type="molecule type" value="Genomic_DNA"/>
</dbReference>
<evidence type="ECO:0000313" key="1">
    <source>
        <dbReference type="EMBL" id="KAA0688477.1"/>
    </source>
</evidence>
<protein>
    <submittedName>
        <fullName evidence="1">Uncharacterized protein</fullName>
    </submittedName>
</protein>
<organism evidence="1 2">
    <name type="scientific">Azospirillum brasilense</name>
    <dbReference type="NCBI Taxonomy" id="192"/>
    <lineage>
        <taxon>Bacteria</taxon>
        <taxon>Pseudomonadati</taxon>
        <taxon>Pseudomonadota</taxon>
        <taxon>Alphaproteobacteria</taxon>
        <taxon>Rhodospirillales</taxon>
        <taxon>Azospirillaceae</taxon>
        <taxon>Azospirillum</taxon>
    </lineage>
</organism>
<reference evidence="1 2" key="1">
    <citation type="submission" date="2018-07" db="EMBL/GenBank/DDBJ databases">
        <title>Genome sequence of Roseomonas fauriae ATCC 49958.</title>
        <authorList>
            <person name="Sant'Anna F.H."/>
            <person name="Baldani J.I."/>
            <person name="Zilli J.E."/>
            <person name="Reis V.M."/>
            <person name="Hartmann A."/>
            <person name="Cruz L."/>
            <person name="de Souza E.M."/>
            <person name="de Oliveira Pedrosa F."/>
            <person name="Passaglia L.M.P."/>
        </authorList>
    </citation>
    <scope>NUCLEOTIDE SEQUENCE [LARGE SCALE GENOMIC DNA]</scope>
    <source>
        <strain evidence="1 2">ATCC 49958</strain>
    </source>
</reference>
<accession>A0A6L3B639</accession>
<comment type="caution">
    <text evidence="1">The sequence shown here is derived from an EMBL/GenBank/DDBJ whole genome shotgun (WGS) entry which is preliminary data.</text>
</comment>